<reference evidence="2 3" key="1">
    <citation type="journal article" date="2016" name="Nat. Commun.">
        <title>Thousands of microbial genomes shed light on interconnected biogeochemical processes in an aquifer system.</title>
        <authorList>
            <person name="Anantharaman K."/>
            <person name="Brown C.T."/>
            <person name="Hug L.A."/>
            <person name="Sharon I."/>
            <person name="Castelle C.J."/>
            <person name="Probst A.J."/>
            <person name="Thomas B.C."/>
            <person name="Singh A."/>
            <person name="Wilkins M.J."/>
            <person name="Karaoz U."/>
            <person name="Brodie E.L."/>
            <person name="Williams K.H."/>
            <person name="Hubbard S.S."/>
            <person name="Banfield J.F."/>
        </authorList>
    </citation>
    <scope>NUCLEOTIDE SEQUENCE [LARGE SCALE GENOMIC DNA]</scope>
</reference>
<dbReference type="InterPro" id="IPR036637">
    <property type="entry name" value="Phosphohistidine_dom_sf"/>
</dbReference>
<name>A0A1G2M1P4_9BACT</name>
<sequence>MTPEEIKKKILEYKWEHWADRPFGAFMLSQFRGGSRREGMQKFGVGAEWPAMLFQKGVWYRSEEIWDLFVVELQRYLDQGNTFFEVVRKCEAYRTEGIEKISKLIESKDTPVAKLSALYEVLTLLKAHVWFAHGFEHLYIKQLRAEIPKYLQGDLEKIMGDICYPTKKNVHNYFEEALRSSVPIEEVERTFAWVKVRDGFSDPFSIDELQDERKRLQAEKPKEEFKRPHIPDELKTLAAVAQELVYYRTLRTDVLYELMYLARPILQEVATHFNLPFKDLRDYSIHDLLEGKIEKYEYGNVSLISFGAYSALLHGPVADLEIKNSTKELKGAIAFKGRIQGRAKVVMTAHDIDKVQEGDILIAPTTAPSYILGMQKAAAFVTDEGGITSHASIVAREMKKPCIIGTKTATRVFHDGDLIEVDAEKGIVRKI</sequence>
<dbReference type="STRING" id="1802301.A2664_03645"/>
<gene>
    <name evidence="2" type="ORF">A2664_03645</name>
</gene>
<dbReference type="EMBL" id="MHRF01000013">
    <property type="protein sequence ID" value="OHA17684.1"/>
    <property type="molecule type" value="Genomic_DNA"/>
</dbReference>
<proteinExistence type="predicted"/>
<dbReference type="Gene3D" id="3.50.30.10">
    <property type="entry name" value="Phosphohistidine domain"/>
    <property type="match status" value="1"/>
</dbReference>
<dbReference type="Pfam" id="PF00391">
    <property type="entry name" value="PEP-utilizers"/>
    <property type="match status" value="1"/>
</dbReference>
<dbReference type="GO" id="GO:0016772">
    <property type="term" value="F:transferase activity, transferring phosphorus-containing groups"/>
    <property type="evidence" value="ECO:0007669"/>
    <property type="project" value="InterPro"/>
</dbReference>
<dbReference type="AlphaFoldDB" id="A0A1G2M1P4"/>
<evidence type="ECO:0000313" key="3">
    <source>
        <dbReference type="Proteomes" id="UP000178873"/>
    </source>
</evidence>
<dbReference type="PANTHER" id="PTHR43615">
    <property type="entry name" value="PHOSPHOENOLPYRUVATE SYNTHASE-RELATED"/>
    <property type="match status" value="1"/>
</dbReference>
<dbReference type="InterPro" id="IPR051549">
    <property type="entry name" value="PEP_Utilizing_Enz"/>
</dbReference>
<protein>
    <recommendedName>
        <fullName evidence="1">PEP-utilising enzyme mobile domain-containing protein</fullName>
    </recommendedName>
</protein>
<evidence type="ECO:0000313" key="2">
    <source>
        <dbReference type="EMBL" id="OHA17684.1"/>
    </source>
</evidence>
<dbReference type="PANTHER" id="PTHR43615:SF1">
    <property type="entry name" value="PPDK_N DOMAIN-CONTAINING PROTEIN"/>
    <property type="match status" value="1"/>
</dbReference>
<dbReference type="InterPro" id="IPR008279">
    <property type="entry name" value="PEP-util_enz_mobile_dom"/>
</dbReference>
<organism evidence="2 3">
    <name type="scientific">Candidatus Taylorbacteria bacterium RIFCSPHIGHO2_01_FULL_46_22b</name>
    <dbReference type="NCBI Taxonomy" id="1802301"/>
    <lineage>
        <taxon>Bacteria</taxon>
        <taxon>Candidatus Tayloriibacteriota</taxon>
    </lineage>
</organism>
<dbReference type="PROSITE" id="PS00370">
    <property type="entry name" value="PEP_ENZYMES_PHOS_SITE"/>
    <property type="match status" value="1"/>
</dbReference>
<dbReference type="SUPFAM" id="SSF52009">
    <property type="entry name" value="Phosphohistidine domain"/>
    <property type="match status" value="1"/>
</dbReference>
<feature type="domain" description="PEP-utilising enzyme mobile" evidence="1">
    <location>
        <begin position="356"/>
        <end position="426"/>
    </location>
</feature>
<evidence type="ECO:0000259" key="1">
    <source>
        <dbReference type="Pfam" id="PF00391"/>
    </source>
</evidence>
<comment type="caution">
    <text evidence="2">The sequence shown here is derived from an EMBL/GenBank/DDBJ whole genome shotgun (WGS) entry which is preliminary data.</text>
</comment>
<dbReference type="Proteomes" id="UP000178873">
    <property type="component" value="Unassembled WGS sequence"/>
</dbReference>
<accession>A0A1G2M1P4</accession>
<dbReference type="InterPro" id="IPR018274">
    <property type="entry name" value="PEP_util_AS"/>
</dbReference>